<name>A0A1M4ZK91_9FLAO</name>
<evidence type="ECO:0000256" key="1">
    <source>
        <dbReference type="SAM" id="MobiDB-lite"/>
    </source>
</evidence>
<protein>
    <submittedName>
        <fullName evidence="2">Uncharacterized protein</fullName>
    </submittedName>
</protein>
<gene>
    <name evidence="2" type="ORF">SAMN05444377_104219</name>
</gene>
<dbReference type="EMBL" id="FQVQ01000004">
    <property type="protein sequence ID" value="SHF18388.1"/>
    <property type="molecule type" value="Genomic_DNA"/>
</dbReference>
<organism evidence="2 3">
    <name type="scientific">Flavobacterium fontis</name>
    <dbReference type="NCBI Taxonomy" id="1124188"/>
    <lineage>
        <taxon>Bacteria</taxon>
        <taxon>Pseudomonadati</taxon>
        <taxon>Bacteroidota</taxon>
        <taxon>Flavobacteriia</taxon>
        <taxon>Flavobacteriales</taxon>
        <taxon>Flavobacteriaceae</taxon>
        <taxon>Flavobacterium</taxon>
    </lineage>
</organism>
<feature type="region of interest" description="Disordered" evidence="1">
    <location>
        <begin position="63"/>
        <end position="83"/>
    </location>
</feature>
<dbReference type="AlphaFoldDB" id="A0A1M4ZK91"/>
<accession>A0A1M4ZK91</accession>
<dbReference type="Proteomes" id="UP000184147">
    <property type="component" value="Unassembled WGS sequence"/>
</dbReference>
<proteinExistence type="predicted"/>
<sequence>MKLYLFFKLPLTVFTRSRGFTSSVRLKPRVQSVRNITAPPAIKFPKLKPDRADLQSVCNIPASPSKLNTPNSIPSRGFRKSNF</sequence>
<evidence type="ECO:0000313" key="2">
    <source>
        <dbReference type="EMBL" id="SHF18388.1"/>
    </source>
</evidence>
<reference evidence="2 3" key="1">
    <citation type="submission" date="2016-11" db="EMBL/GenBank/DDBJ databases">
        <authorList>
            <person name="Jaros S."/>
            <person name="Januszkiewicz K."/>
            <person name="Wedrychowicz H."/>
        </authorList>
    </citation>
    <scope>NUCLEOTIDE SEQUENCE [LARGE SCALE GENOMIC DNA]</scope>
    <source>
        <strain evidence="2 3">DSM 25660</strain>
    </source>
</reference>
<keyword evidence="3" id="KW-1185">Reference proteome</keyword>
<evidence type="ECO:0000313" key="3">
    <source>
        <dbReference type="Proteomes" id="UP000184147"/>
    </source>
</evidence>
<feature type="compositionally biased region" description="Polar residues" evidence="1">
    <location>
        <begin position="65"/>
        <end position="74"/>
    </location>
</feature>